<organism evidence="1">
    <name type="scientific">Anopheles darlingi</name>
    <name type="common">Mosquito</name>
    <dbReference type="NCBI Taxonomy" id="43151"/>
    <lineage>
        <taxon>Eukaryota</taxon>
        <taxon>Metazoa</taxon>
        <taxon>Ecdysozoa</taxon>
        <taxon>Arthropoda</taxon>
        <taxon>Hexapoda</taxon>
        <taxon>Insecta</taxon>
        <taxon>Pterygota</taxon>
        <taxon>Neoptera</taxon>
        <taxon>Endopterygota</taxon>
        <taxon>Diptera</taxon>
        <taxon>Nematocera</taxon>
        <taxon>Culicoidea</taxon>
        <taxon>Culicidae</taxon>
        <taxon>Anophelinae</taxon>
        <taxon>Anopheles</taxon>
    </lineage>
</organism>
<name>A0A2M4DFJ6_ANODA</name>
<evidence type="ECO:0000313" key="1">
    <source>
        <dbReference type="EMBL" id="MBW75958.1"/>
    </source>
</evidence>
<protein>
    <submittedName>
        <fullName evidence="1">Putative secreted protein</fullName>
    </submittedName>
</protein>
<dbReference type="EMBL" id="GGFL01011780">
    <property type="protein sequence ID" value="MBW75958.1"/>
    <property type="molecule type" value="Transcribed_RNA"/>
</dbReference>
<proteinExistence type="predicted"/>
<sequence>MRRCVFYANLYSLCQAFPSLSVLTFFVQCLFPTCITFHLGKVERPCPLERCTNATTCKTIAMVKYSP</sequence>
<reference evidence="1" key="1">
    <citation type="submission" date="2018-01" db="EMBL/GenBank/DDBJ databases">
        <title>An insight into the sialome of Amazonian anophelines.</title>
        <authorList>
            <person name="Ribeiro J.M."/>
            <person name="Scarpassa V."/>
            <person name="Calvo E."/>
        </authorList>
    </citation>
    <scope>NUCLEOTIDE SEQUENCE</scope>
</reference>
<accession>A0A2M4DFJ6</accession>
<dbReference type="AlphaFoldDB" id="A0A2M4DFJ6"/>